<feature type="compositionally biased region" description="Basic and acidic residues" evidence="4">
    <location>
        <begin position="46"/>
        <end position="62"/>
    </location>
</feature>
<evidence type="ECO:0000313" key="6">
    <source>
        <dbReference type="EMBL" id="KAK2154887.1"/>
    </source>
</evidence>
<dbReference type="GO" id="GO:0000981">
    <property type="term" value="F:DNA-binding transcription factor activity, RNA polymerase II-specific"/>
    <property type="evidence" value="ECO:0007669"/>
    <property type="project" value="TreeGrafter"/>
</dbReference>
<dbReference type="GO" id="GO:0030154">
    <property type="term" value="P:cell differentiation"/>
    <property type="evidence" value="ECO:0007669"/>
    <property type="project" value="TreeGrafter"/>
</dbReference>
<dbReference type="AlphaFoldDB" id="A0AAD9JKX8"/>
<feature type="domain" description="ETS" evidence="5">
    <location>
        <begin position="256"/>
        <end position="341"/>
    </location>
</feature>
<dbReference type="GO" id="GO:0005634">
    <property type="term" value="C:nucleus"/>
    <property type="evidence" value="ECO:0007669"/>
    <property type="project" value="UniProtKB-SubCell"/>
</dbReference>
<accession>A0AAD9JKX8</accession>
<evidence type="ECO:0000256" key="3">
    <source>
        <dbReference type="RuleBase" id="RU004019"/>
    </source>
</evidence>
<keyword evidence="3" id="KW-0539">Nucleus</keyword>
<dbReference type="InterPro" id="IPR046328">
    <property type="entry name" value="ETS_fam"/>
</dbReference>
<dbReference type="Gene3D" id="1.10.10.10">
    <property type="entry name" value="Winged helix-like DNA-binding domain superfamily/Winged helix DNA-binding domain"/>
    <property type="match status" value="1"/>
</dbReference>
<comment type="caution">
    <text evidence="6">The sequence shown here is derived from an EMBL/GenBank/DDBJ whole genome shotgun (WGS) entry which is preliminary data.</text>
</comment>
<keyword evidence="7" id="KW-1185">Reference proteome</keyword>
<dbReference type="PANTHER" id="PTHR11849">
    <property type="entry name" value="ETS"/>
    <property type="match status" value="1"/>
</dbReference>
<name>A0AAD9JKX8_9ANNE</name>
<evidence type="ECO:0000259" key="5">
    <source>
        <dbReference type="PROSITE" id="PS50061"/>
    </source>
</evidence>
<feature type="region of interest" description="Disordered" evidence="4">
    <location>
        <begin position="13"/>
        <end position="87"/>
    </location>
</feature>
<dbReference type="InterPro" id="IPR036388">
    <property type="entry name" value="WH-like_DNA-bd_sf"/>
</dbReference>
<dbReference type="InterPro" id="IPR000418">
    <property type="entry name" value="Ets_dom"/>
</dbReference>
<dbReference type="Pfam" id="PF00178">
    <property type="entry name" value="Ets"/>
    <property type="match status" value="1"/>
</dbReference>
<dbReference type="EMBL" id="JAODUP010000255">
    <property type="protein sequence ID" value="KAK2154887.1"/>
    <property type="molecule type" value="Genomic_DNA"/>
</dbReference>
<dbReference type="PROSITE" id="PS50061">
    <property type="entry name" value="ETS_DOMAIN_3"/>
    <property type="match status" value="1"/>
</dbReference>
<dbReference type="SUPFAM" id="SSF46785">
    <property type="entry name" value="Winged helix' DNA-binding domain"/>
    <property type="match status" value="1"/>
</dbReference>
<protein>
    <recommendedName>
        <fullName evidence="5">ETS domain-containing protein</fullName>
    </recommendedName>
</protein>
<proteinExistence type="inferred from homology"/>
<feature type="compositionally biased region" description="Acidic residues" evidence="4">
    <location>
        <begin position="206"/>
        <end position="218"/>
    </location>
</feature>
<keyword evidence="2 3" id="KW-0238">DNA-binding</keyword>
<dbReference type="GO" id="GO:0043565">
    <property type="term" value="F:sequence-specific DNA binding"/>
    <property type="evidence" value="ECO:0007669"/>
    <property type="project" value="InterPro"/>
</dbReference>
<dbReference type="SMART" id="SM00413">
    <property type="entry name" value="ETS"/>
    <property type="match status" value="1"/>
</dbReference>
<evidence type="ECO:0000256" key="2">
    <source>
        <dbReference type="ARBA" id="ARBA00023125"/>
    </source>
</evidence>
<sequence>MTMKYSSTVISIYPTCDKQIDDEDDDDDDDDDKSVMLEDLDTYQEGDYKESLRQQTDDKHEQDEDDESDLSDDEYEGDEDDDDDKSVMLEDLEQSHTKYYYNKAVQRYRELKEQQARIGSPSLMATRRDCFVKDASQPSYHHFHHHHHHNIRGLDDDDDDKSVMLEDLDRPRGCSAGYEIATCLVQVTFVQGSGDAGQSCHPRDSSDDDCDDDSDDDSKDNNSDEPFIPEVVNNFCDDDYSPPVKTPKRRTRRRTPQLWVFLLNSLLNPELNPSIIEWKDKKKGVFKLKNTKKIAQIWGQRIRKDHKKPMDYEKFSRAIRLPVPVVDWHATDLPQALRKFKALSGLMFTEPLVDKEEEVKVKYLLIWAGKEAIELISTWNLSAYEPY</sequence>
<dbReference type="InterPro" id="IPR036390">
    <property type="entry name" value="WH_DNA-bd_sf"/>
</dbReference>
<evidence type="ECO:0000256" key="4">
    <source>
        <dbReference type="SAM" id="MobiDB-lite"/>
    </source>
</evidence>
<evidence type="ECO:0000256" key="1">
    <source>
        <dbReference type="ARBA" id="ARBA00005562"/>
    </source>
</evidence>
<feature type="compositionally biased region" description="Acidic residues" evidence="4">
    <location>
        <begin position="63"/>
        <end position="84"/>
    </location>
</feature>
<gene>
    <name evidence="6" type="ORF">LSH36_255g05028</name>
</gene>
<comment type="subcellular location">
    <subcellularLocation>
        <location evidence="3">Nucleus</location>
    </subcellularLocation>
</comment>
<organism evidence="6 7">
    <name type="scientific">Paralvinella palmiformis</name>
    <dbReference type="NCBI Taxonomy" id="53620"/>
    <lineage>
        <taxon>Eukaryota</taxon>
        <taxon>Metazoa</taxon>
        <taxon>Spiralia</taxon>
        <taxon>Lophotrochozoa</taxon>
        <taxon>Annelida</taxon>
        <taxon>Polychaeta</taxon>
        <taxon>Sedentaria</taxon>
        <taxon>Canalipalpata</taxon>
        <taxon>Terebellida</taxon>
        <taxon>Terebelliformia</taxon>
        <taxon>Alvinellidae</taxon>
        <taxon>Paralvinella</taxon>
    </lineage>
</organism>
<reference evidence="6" key="1">
    <citation type="journal article" date="2023" name="Mol. Biol. Evol.">
        <title>Third-Generation Sequencing Reveals the Adaptive Role of the Epigenome in Three Deep-Sea Polychaetes.</title>
        <authorList>
            <person name="Perez M."/>
            <person name="Aroh O."/>
            <person name="Sun Y."/>
            <person name="Lan Y."/>
            <person name="Juniper S.K."/>
            <person name="Young C.R."/>
            <person name="Angers B."/>
            <person name="Qian P.Y."/>
        </authorList>
    </citation>
    <scope>NUCLEOTIDE SEQUENCE</scope>
    <source>
        <strain evidence="6">P08H-3</strain>
    </source>
</reference>
<comment type="similarity">
    <text evidence="1 3">Belongs to the ETS family.</text>
</comment>
<dbReference type="Proteomes" id="UP001208570">
    <property type="component" value="Unassembled WGS sequence"/>
</dbReference>
<evidence type="ECO:0000313" key="7">
    <source>
        <dbReference type="Proteomes" id="UP001208570"/>
    </source>
</evidence>
<feature type="compositionally biased region" description="Acidic residues" evidence="4">
    <location>
        <begin position="20"/>
        <end position="44"/>
    </location>
</feature>
<feature type="region of interest" description="Disordered" evidence="4">
    <location>
        <begin position="195"/>
        <end position="251"/>
    </location>
</feature>
<dbReference type="PRINTS" id="PR00454">
    <property type="entry name" value="ETSDOMAIN"/>
</dbReference>